<evidence type="ECO:0000256" key="5">
    <source>
        <dbReference type="ARBA" id="ARBA00022692"/>
    </source>
</evidence>
<evidence type="ECO:0000256" key="9">
    <source>
        <dbReference type="ARBA" id="ARBA00023136"/>
    </source>
</evidence>
<gene>
    <name evidence="13" type="ORF">CDL12_29629</name>
</gene>
<comment type="subcellular location">
    <subcellularLocation>
        <location evidence="1 11">Endoplasmic reticulum membrane</location>
        <topology evidence="1 11">Multi-pass membrane protein</topology>
    </subcellularLocation>
</comment>
<keyword evidence="10 13" id="KW-0012">Acyltransferase</keyword>
<comment type="similarity">
    <text evidence="2 11">Belongs to the diacylglycerol acyltransferase family.</text>
</comment>
<dbReference type="SUPFAM" id="SSF69593">
    <property type="entry name" value="Glycerol-3-phosphate (1)-acyltransferase"/>
    <property type="match status" value="1"/>
</dbReference>
<evidence type="ECO:0000256" key="6">
    <source>
        <dbReference type="ARBA" id="ARBA00022824"/>
    </source>
</evidence>
<dbReference type="PANTHER" id="PTHR12317">
    <property type="entry name" value="DIACYLGLYCEROL O-ACYLTRANSFERASE"/>
    <property type="match status" value="1"/>
</dbReference>
<dbReference type="AlphaFoldDB" id="A0A2G9FXV6"/>
<evidence type="ECO:0000256" key="1">
    <source>
        <dbReference type="ARBA" id="ARBA00004477"/>
    </source>
</evidence>
<name>A0A2G9FXV6_9LAMI</name>
<reference evidence="14" key="1">
    <citation type="journal article" date="2018" name="Gigascience">
        <title>Genome assembly of the Pink Ipe (Handroanthus impetiginosus, Bignoniaceae), a highly valued, ecologically keystone Neotropical timber forest tree.</title>
        <authorList>
            <person name="Silva-Junior O.B."/>
            <person name="Grattapaglia D."/>
            <person name="Novaes E."/>
            <person name="Collevatti R.G."/>
        </authorList>
    </citation>
    <scope>NUCLEOTIDE SEQUENCE [LARGE SCALE GENOMIC DNA]</scope>
    <source>
        <strain evidence="14">cv. UFG-1</strain>
    </source>
</reference>
<evidence type="ECO:0000256" key="12">
    <source>
        <dbReference type="SAM" id="MobiDB-lite"/>
    </source>
</evidence>
<evidence type="ECO:0000256" key="8">
    <source>
        <dbReference type="ARBA" id="ARBA00023098"/>
    </source>
</evidence>
<keyword evidence="3" id="KW-0444">Lipid biosynthesis</keyword>
<keyword evidence="4 11" id="KW-0808">Transferase</keyword>
<dbReference type="Proteomes" id="UP000231279">
    <property type="component" value="Unassembled WGS sequence"/>
</dbReference>
<dbReference type="STRING" id="429701.A0A2G9FXV6"/>
<organism evidence="13 14">
    <name type="scientific">Handroanthus impetiginosus</name>
    <dbReference type="NCBI Taxonomy" id="429701"/>
    <lineage>
        <taxon>Eukaryota</taxon>
        <taxon>Viridiplantae</taxon>
        <taxon>Streptophyta</taxon>
        <taxon>Embryophyta</taxon>
        <taxon>Tracheophyta</taxon>
        <taxon>Spermatophyta</taxon>
        <taxon>Magnoliopsida</taxon>
        <taxon>eudicotyledons</taxon>
        <taxon>Gunneridae</taxon>
        <taxon>Pentapetalae</taxon>
        <taxon>asterids</taxon>
        <taxon>lamiids</taxon>
        <taxon>Lamiales</taxon>
        <taxon>Bignoniaceae</taxon>
        <taxon>Crescentiina</taxon>
        <taxon>Tabebuia alliance</taxon>
        <taxon>Handroanthus</taxon>
    </lineage>
</organism>
<feature type="transmembrane region" description="Helical" evidence="11">
    <location>
        <begin position="68"/>
        <end position="85"/>
    </location>
</feature>
<dbReference type="EC" id="2.3.1.-" evidence="11"/>
<proteinExistence type="inferred from homology"/>
<dbReference type="InterPro" id="IPR007130">
    <property type="entry name" value="DAGAT"/>
</dbReference>
<keyword evidence="5 11" id="KW-0812">Transmembrane</keyword>
<feature type="region of interest" description="Disordered" evidence="12">
    <location>
        <begin position="1"/>
        <end position="26"/>
    </location>
</feature>
<evidence type="ECO:0000256" key="2">
    <source>
        <dbReference type="ARBA" id="ARBA00005420"/>
    </source>
</evidence>
<dbReference type="EMBL" id="NKXS01008995">
    <property type="protein sequence ID" value="PIM97896.1"/>
    <property type="molecule type" value="Genomic_DNA"/>
</dbReference>
<comment type="caution">
    <text evidence="13">The sequence shown here is derived from an EMBL/GenBank/DDBJ whole genome shotgun (WGS) entry which is preliminary data.</text>
</comment>
<dbReference type="GO" id="GO:0004144">
    <property type="term" value="F:diacylglycerol O-acyltransferase activity"/>
    <property type="evidence" value="ECO:0007669"/>
    <property type="project" value="TreeGrafter"/>
</dbReference>
<keyword evidence="8" id="KW-0443">Lipid metabolism</keyword>
<evidence type="ECO:0000256" key="4">
    <source>
        <dbReference type="ARBA" id="ARBA00022679"/>
    </source>
</evidence>
<evidence type="ECO:0000256" key="3">
    <source>
        <dbReference type="ARBA" id="ARBA00022516"/>
    </source>
</evidence>
<keyword evidence="9 11" id="KW-0472">Membrane</keyword>
<protein>
    <recommendedName>
        <fullName evidence="11">Acyltransferase</fullName>
        <ecNumber evidence="11">2.3.1.-</ecNumber>
    </recommendedName>
</protein>
<dbReference type="PANTHER" id="PTHR12317:SF63">
    <property type="entry name" value="DIACYLGLYCEROL O-ACYLTRANSFERASE 2"/>
    <property type="match status" value="1"/>
</dbReference>
<evidence type="ECO:0000313" key="13">
    <source>
        <dbReference type="EMBL" id="PIM97896.1"/>
    </source>
</evidence>
<evidence type="ECO:0000313" key="14">
    <source>
        <dbReference type="Proteomes" id="UP000231279"/>
    </source>
</evidence>
<accession>A0A2G9FXV6</accession>
<sequence>MASEANGDVRQRKSPSPEAAEPLTPAEFKGTRGPLLHAILALLLWLGSVHLNFLVVLFAFVFLPFPKALGVIGLLLIFMVIPVDERSKWGRRLSRYICKHAVGYFPVTLYVEDIKAFDPNEAYVFGYEPHSVWPIGFVAFADLTGFMPLPRIKVLASTAVFYTPFMRHIWSWLGLSPATRENFSSLLASGYSCIIVPGGVQEAFYTEKGSEVAFIQKRRGFVRIAMETGKPLVPVFSFGQSDVYRWWKPRGKLYREFSRAIKFAPIIFWGVLGSPLPLRHPMHVVVGRPIMLKKNPQPTAEEVAEVHAQFIEALKDLFERHKERVGYGDLHLRIL</sequence>
<feature type="transmembrane region" description="Helical" evidence="11">
    <location>
        <begin position="38"/>
        <end position="62"/>
    </location>
</feature>
<evidence type="ECO:0000256" key="11">
    <source>
        <dbReference type="RuleBase" id="RU367023"/>
    </source>
</evidence>
<keyword evidence="14" id="KW-1185">Reference proteome</keyword>
<keyword evidence="6 11" id="KW-0256">Endoplasmic reticulum</keyword>
<dbReference type="Pfam" id="PF03982">
    <property type="entry name" value="DAGAT"/>
    <property type="match status" value="1"/>
</dbReference>
<dbReference type="CDD" id="cd07987">
    <property type="entry name" value="LPLAT_MGAT-like"/>
    <property type="match status" value="1"/>
</dbReference>
<dbReference type="GO" id="GO:0019432">
    <property type="term" value="P:triglyceride biosynthetic process"/>
    <property type="evidence" value="ECO:0007669"/>
    <property type="project" value="TreeGrafter"/>
</dbReference>
<dbReference type="OrthoDB" id="264532at2759"/>
<keyword evidence="7 11" id="KW-1133">Transmembrane helix</keyword>
<evidence type="ECO:0000256" key="7">
    <source>
        <dbReference type="ARBA" id="ARBA00022989"/>
    </source>
</evidence>
<evidence type="ECO:0000256" key="10">
    <source>
        <dbReference type="ARBA" id="ARBA00023315"/>
    </source>
</evidence>
<dbReference type="GO" id="GO:0005789">
    <property type="term" value="C:endoplasmic reticulum membrane"/>
    <property type="evidence" value="ECO:0007669"/>
    <property type="project" value="UniProtKB-SubCell"/>
</dbReference>